<evidence type="ECO:0000256" key="6">
    <source>
        <dbReference type="ARBA" id="ARBA00023136"/>
    </source>
</evidence>
<dbReference type="EMBL" id="JADFTS010000009">
    <property type="protein sequence ID" value="KAF9589908.1"/>
    <property type="molecule type" value="Genomic_DNA"/>
</dbReference>
<keyword evidence="5 7" id="KW-1133">Transmembrane helix</keyword>
<evidence type="ECO:0000256" key="4">
    <source>
        <dbReference type="ARBA" id="ARBA00022968"/>
    </source>
</evidence>
<feature type="transmembrane region" description="Helical" evidence="7">
    <location>
        <begin position="12"/>
        <end position="30"/>
    </location>
</feature>
<sequence length="406" mass="47456">MRSSSSHRVLSVFQFAAASLLVIGIIRLVLENYPHSENSKRHAPAIRPSVSWTNVFSNLSQCDIFYGRWVLDDETRPLYEEKSCPYLAKQVTCQRNGRPDSLYQNWRWEPNGCTLPRFDAKTLLEILRNKRLMFVGDSIQRSQFQSMVCLIQSVIPDGKKSIHRNSPMKIFKAEEYNVTIVFYWAPFIVESNSDHAVKHNVHKRLVKLDLIDKHSQHWKGVDVLVFESYIWWMYEPLINATNGPPYNVREYNVTTAYELALRTWANWIDLNINPQTQKVFFVTSSPTHFWSYEWTTGSEGNCFNESYPIEGSYWGSGSSHDIMRILAKVIQEMKIDVTVLNITQLSEFRKDGHTSVYTERGGKLLTREQRLNHKANADCFHWCLPGVPDTWNEILYAHLLHYFYFH</sequence>
<dbReference type="GO" id="GO:0005794">
    <property type="term" value="C:Golgi apparatus"/>
    <property type="evidence" value="ECO:0007669"/>
    <property type="project" value="TreeGrafter"/>
</dbReference>
<dbReference type="AlphaFoldDB" id="A0A835H1N4"/>
<accession>A0A835H1N4</accession>
<dbReference type="InterPro" id="IPR029962">
    <property type="entry name" value="TBL"/>
</dbReference>
<dbReference type="InterPro" id="IPR026057">
    <property type="entry name" value="TBL_C"/>
</dbReference>
<evidence type="ECO:0000259" key="8">
    <source>
        <dbReference type="Pfam" id="PF13839"/>
    </source>
</evidence>
<keyword evidence="4" id="KW-0735">Signal-anchor</keyword>
<dbReference type="Pfam" id="PF14416">
    <property type="entry name" value="PMR5N"/>
    <property type="match status" value="1"/>
</dbReference>
<keyword evidence="3 7" id="KW-0812">Transmembrane</keyword>
<evidence type="ECO:0008006" key="12">
    <source>
        <dbReference type="Google" id="ProtNLM"/>
    </source>
</evidence>
<evidence type="ECO:0000259" key="9">
    <source>
        <dbReference type="Pfam" id="PF14416"/>
    </source>
</evidence>
<comment type="caution">
    <text evidence="10">The sequence shown here is derived from an EMBL/GenBank/DDBJ whole genome shotgun (WGS) entry which is preliminary data.</text>
</comment>
<feature type="domain" description="Trichome birefringence-like C-terminal" evidence="8">
    <location>
        <begin position="115"/>
        <end position="397"/>
    </location>
</feature>
<dbReference type="PANTHER" id="PTHR32285">
    <property type="entry name" value="PROTEIN TRICHOME BIREFRINGENCE-LIKE 9-RELATED"/>
    <property type="match status" value="1"/>
</dbReference>
<dbReference type="GO" id="GO:0016020">
    <property type="term" value="C:membrane"/>
    <property type="evidence" value="ECO:0007669"/>
    <property type="project" value="UniProtKB-SubCell"/>
</dbReference>
<name>A0A835H1N4_9MAGN</name>
<evidence type="ECO:0000313" key="11">
    <source>
        <dbReference type="Proteomes" id="UP000631114"/>
    </source>
</evidence>
<dbReference type="PANTHER" id="PTHR32285:SF217">
    <property type="entry name" value="PROTEIN TRICHOME BIREFRINGENCE-LIKE 31"/>
    <property type="match status" value="1"/>
</dbReference>
<evidence type="ECO:0000256" key="7">
    <source>
        <dbReference type="SAM" id="Phobius"/>
    </source>
</evidence>
<evidence type="ECO:0000313" key="10">
    <source>
        <dbReference type="EMBL" id="KAF9589908.1"/>
    </source>
</evidence>
<evidence type="ECO:0000256" key="5">
    <source>
        <dbReference type="ARBA" id="ARBA00022989"/>
    </source>
</evidence>
<dbReference type="Pfam" id="PF13839">
    <property type="entry name" value="PC-Esterase"/>
    <property type="match status" value="1"/>
</dbReference>
<comment type="similarity">
    <text evidence="2">Belongs to the PC-esterase family. TBL subfamily.</text>
</comment>
<keyword evidence="11" id="KW-1185">Reference proteome</keyword>
<reference evidence="10 11" key="1">
    <citation type="submission" date="2020-10" db="EMBL/GenBank/DDBJ databases">
        <title>The Coptis chinensis genome and diversification of protoberbering-type alkaloids.</title>
        <authorList>
            <person name="Wang B."/>
            <person name="Shu S."/>
            <person name="Song C."/>
            <person name="Liu Y."/>
        </authorList>
    </citation>
    <scope>NUCLEOTIDE SEQUENCE [LARGE SCALE GENOMIC DNA]</scope>
    <source>
        <strain evidence="10">HL-2020</strain>
        <tissue evidence="10">Leaf</tissue>
    </source>
</reference>
<comment type="subcellular location">
    <subcellularLocation>
        <location evidence="1">Membrane</location>
        <topology evidence="1">Single-pass membrane protein</topology>
    </subcellularLocation>
</comment>
<keyword evidence="6 7" id="KW-0472">Membrane</keyword>
<protein>
    <recommendedName>
        <fullName evidence="12">Trichome birefringence-like N-terminal domain-containing protein</fullName>
    </recommendedName>
</protein>
<evidence type="ECO:0000256" key="1">
    <source>
        <dbReference type="ARBA" id="ARBA00004167"/>
    </source>
</evidence>
<evidence type="ECO:0000256" key="2">
    <source>
        <dbReference type="ARBA" id="ARBA00007727"/>
    </source>
</evidence>
<proteinExistence type="inferred from homology"/>
<organism evidence="10 11">
    <name type="scientific">Coptis chinensis</name>
    <dbReference type="NCBI Taxonomy" id="261450"/>
    <lineage>
        <taxon>Eukaryota</taxon>
        <taxon>Viridiplantae</taxon>
        <taxon>Streptophyta</taxon>
        <taxon>Embryophyta</taxon>
        <taxon>Tracheophyta</taxon>
        <taxon>Spermatophyta</taxon>
        <taxon>Magnoliopsida</taxon>
        <taxon>Ranunculales</taxon>
        <taxon>Ranunculaceae</taxon>
        <taxon>Coptidoideae</taxon>
        <taxon>Coptis</taxon>
    </lineage>
</organism>
<feature type="domain" description="Trichome birefringence-like N-terminal" evidence="9">
    <location>
        <begin position="61"/>
        <end position="113"/>
    </location>
</feature>
<dbReference type="Proteomes" id="UP000631114">
    <property type="component" value="Unassembled WGS sequence"/>
</dbReference>
<gene>
    <name evidence="10" type="ORF">IFM89_029524</name>
</gene>
<dbReference type="OrthoDB" id="630188at2759"/>
<dbReference type="InterPro" id="IPR025846">
    <property type="entry name" value="TBL_N"/>
</dbReference>
<dbReference type="GO" id="GO:0016413">
    <property type="term" value="F:O-acetyltransferase activity"/>
    <property type="evidence" value="ECO:0007669"/>
    <property type="project" value="InterPro"/>
</dbReference>
<evidence type="ECO:0000256" key="3">
    <source>
        <dbReference type="ARBA" id="ARBA00022692"/>
    </source>
</evidence>